<sequence>MLKIVLVLWASLRLTSAWAEDELIVYFEDRAPFSAMDAEGRIAGLVATPAENAFRQAGIPHEWVMVPYKRQLMQLQKNAEPACGIGFFKTPERERVAKFSSAIYRDGPTVVLANQGFRPKEKSKLADVMLTKDVRMLRKDASTYGPFIDDAVAKAKPEIVSTTAELKNMALMIAAGRADFMMITREEAQQLIDSSGETGKQLHIVQLSDIPLGQNRHIMCTSQVPDAVIDRLNKAIERR</sequence>
<reference evidence="4" key="1">
    <citation type="journal article" date="2014" name="Int. J. Syst. Evol. Microbiol.">
        <title>Complete genome sequence of Corynebacterium casei LMG S-19264T (=DSM 44701T), isolated from a smear-ripened cheese.</title>
        <authorList>
            <consortium name="US DOE Joint Genome Institute (JGI-PGF)"/>
            <person name="Walter F."/>
            <person name="Albersmeier A."/>
            <person name="Kalinowski J."/>
            <person name="Ruckert C."/>
        </authorList>
    </citation>
    <scope>NUCLEOTIDE SEQUENCE</scope>
    <source>
        <strain evidence="4">CGMCC 1.10998</strain>
    </source>
</reference>
<dbReference type="RefSeq" id="WP_188565398.1">
    <property type="nucleotide sequence ID" value="NZ_BMED01000001.1"/>
</dbReference>
<comment type="caution">
    <text evidence="4">The sequence shown here is derived from an EMBL/GenBank/DDBJ whole genome shotgun (WGS) entry which is preliminary data.</text>
</comment>
<dbReference type="SUPFAM" id="SSF53850">
    <property type="entry name" value="Periplasmic binding protein-like II"/>
    <property type="match status" value="1"/>
</dbReference>
<keyword evidence="5" id="KW-1185">Reference proteome</keyword>
<dbReference type="Proteomes" id="UP000637423">
    <property type="component" value="Unassembled WGS sequence"/>
</dbReference>
<evidence type="ECO:0000256" key="2">
    <source>
        <dbReference type="SAM" id="SignalP"/>
    </source>
</evidence>
<reference evidence="4" key="2">
    <citation type="submission" date="2020-09" db="EMBL/GenBank/DDBJ databases">
        <authorList>
            <person name="Sun Q."/>
            <person name="Zhou Y."/>
        </authorList>
    </citation>
    <scope>NUCLEOTIDE SEQUENCE</scope>
    <source>
        <strain evidence="4">CGMCC 1.10998</strain>
    </source>
</reference>
<feature type="domain" description="Solute-binding protein family 3/N-terminal" evidence="3">
    <location>
        <begin position="28"/>
        <end position="137"/>
    </location>
</feature>
<feature type="signal peptide" evidence="2">
    <location>
        <begin position="1"/>
        <end position="19"/>
    </location>
</feature>
<evidence type="ECO:0000259" key="3">
    <source>
        <dbReference type="Pfam" id="PF00497"/>
    </source>
</evidence>
<dbReference type="PANTHER" id="PTHR35936:SF35">
    <property type="entry name" value="L-CYSTINE-BINDING PROTEIN TCYJ"/>
    <property type="match status" value="1"/>
</dbReference>
<dbReference type="AlphaFoldDB" id="A0A916UEP6"/>
<dbReference type="InterPro" id="IPR001638">
    <property type="entry name" value="Solute-binding_3/MltF_N"/>
</dbReference>
<keyword evidence="1 2" id="KW-0732">Signal</keyword>
<name>A0A916UEP6_9BURK</name>
<evidence type="ECO:0000313" key="5">
    <source>
        <dbReference type="Proteomes" id="UP000637423"/>
    </source>
</evidence>
<dbReference type="Gene3D" id="3.40.190.10">
    <property type="entry name" value="Periplasmic binding protein-like II"/>
    <property type="match status" value="2"/>
</dbReference>
<evidence type="ECO:0000256" key="1">
    <source>
        <dbReference type="ARBA" id="ARBA00022729"/>
    </source>
</evidence>
<accession>A0A916UEP6</accession>
<dbReference type="PANTHER" id="PTHR35936">
    <property type="entry name" value="MEMBRANE-BOUND LYTIC MUREIN TRANSGLYCOSYLASE F"/>
    <property type="match status" value="1"/>
</dbReference>
<evidence type="ECO:0000313" key="4">
    <source>
        <dbReference type="EMBL" id="GGC69946.1"/>
    </source>
</evidence>
<protein>
    <recommendedName>
        <fullName evidence="3">Solute-binding protein family 3/N-terminal domain-containing protein</fullName>
    </recommendedName>
</protein>
<organism evidence="4 5">
    <name type="scientific">Undibacterium terreum</name>
    <dbReference type="NCBI Taxonomy" id="1224302"/>
    <lineage>
        <taxon>Bacteria</taxon>
        <taxon>Pseudomonadati</taxon>
        <taxon>Pseudomonadota</taxon>
        <taxon>Betaproteobacteria</taxon>
        <taxon>Burkholderiales</taxon>
        <taxon>Oxalobacteraceae</taxon>
        <taxon>Undibacterium</taxon>
    </lineage>
</organism>
<dbReference type="Pfam" id="PF00497">
    <property type="entry name" value="SBP_bac_3"/>
    <property type="match status" value="1"/>
</dbReference>
<gene>
    <name evidence="4" type="ORF">GCM10011396_16210</name>
</gene>
<feature type="chain" id="PRO_5036742865" description="Solute-binding protein family 3/N-terminal domain-containing protein" evidence="2">
    <location>
        <begin position="20"/>
        <end position="239"/>
    </location>
</feature>
<proteinExistence type="predicted"/>
<dbReference type="EMBL" id="BMED01000001">
    <property type="protein sequence ID" value="GGC69946.1"/>
    <property type="molecule type" value="Genomic_DNA"/>
</dbReference>